<dbReference type="PROSITE" id="PS51831">
    <property type="entry name" value="HD"/>
    <property type="match status" value="1"/>
</dbReference>
<sequence length="753" mass="82670">MGSRERRARSNERDRELSALLIKSLDSISGSISLEGIAIAAVGGYGRGELSPGSDLDILIVHQGQYPETMLNEIVNALLYPLWDQGIKVDYSVRTRSETRATARLDIRVALGLLDLRIISGDARLLEAIANDAREDWRTQSTQYLLALRQAQKDRHKRSGELAYLLEPDLKEARGGLRDASTLRALQTSGLVDVALEKISQAESLLMNVRDALHLSTGKDKDRLFFIEQDRIALDLGFKDADALMGAVAHAARSIDYCLEITWNRIDHKKKGFLAGKKSRSREVTLGKGVRVIADEVTFDVDASDPFLAIRAAALAAQHGLPLSIESSAALAEVIVDQGTGVWPREARENLVALIGAGQSMIPVWETLDQEELLFHWLPEWREVRSLPQRNVLHRHTVDRHMVETAVCAAALTRRVHRPDLLLISALFHDIGKGDSEDHSIRGERLIAPLVTRLGFPLADIETIQLLVRHHLLLPATATRRDLNDPATISTVLSVVPDIETLELLHALSIADGEATGRAAWTDWKAGLVSDLVSRVKAAMSGNTIARQPEFSDEQIAIAHSGVLTVKIEDRGNEFAIEIISPDKPGLLSIVSGVLHLARLDVRSAHTLSYGTSAVMKWIVQPAPHSQVPHQEKLQKEVEAAILDSSSLESRINERIAAYAQYPSIPVPPPEIEIFDDAATFATVIEIRSHDKPALLFNIGSAITRCQIDIRSAIVTTLGAEAIDTLYVTEISGGALSPVRALQVSQRLAQILR</sequence>
<dbReference type="Pfam" id="PF01909">
    <property type="entry name" value="NTP_transf_2"/>
    <property type="match status" value="1"/>
</dbReference>
<organism evidence="9">
    <name type="scientific">freshwater metagenome</name>
    <dbReference type="NCBI Taxonomy" id="449393"/>
    <lineage>
        <taxon>unclassified sequences</taxon>
        <taxon>metagenomes</taxon>
        <taxon>ecological metagenomes</taxon>
    </lineage>
</organism>
<dbReference type="PANTHER" id="PTHR47320:SF1">
    <property type="entry name" value="BIFUNCTIONAL URIDYLYLTRANSFERASE_URIDYLYL-REMOVING ENZYME"/>
    <property type="match status" value="1"/>
</dbReference>
<dbReference type="GO" id="GO:0016787">
    <property type="term" value="F:hydrolase activity"/>
    <property type="evidence" value="ECO:0007669"/>
    <property type="project" value="UniProtKB-KW"/>
</dbReference>
<dbReference type="Pfam" id="PF08335">
    <property type="entry name" value="GlnD_UR_UTase"/>
    <property type="match status" value="1"/>
</dbReference>
<dbReference type="InterPro" id="IPR013546">
    <property type="entry name" value="PII_UdlTrfase/GS_AdlTrfase"/>
</dbReference>
<dbReference type="InterPro" id="IPR010043">
    <property type="entry name" value="UTase/UR"/>
</dbReference>
<reference evidence="9" key="1">
    <citation type="submission" date="2020-05" db="EMBL/GenBank/DDBJ databases">
        <authorList>
            <person name="Chiriac C."/>
            <person name="Salcher M."/>
            <person name="Ghai R."/>
            <person name="Kavagutti S V."/>
        </authorList>
    </citation>
    <scope>NUCLEOTIDE SEQUENCE</scope>
</reference>
<gene>
    <name evidence="9" type="ORF">UFOPK3554_00104</name>
</gene>
<keyword evidence="2" id="KW-0548">Nucleotidyltransferase</keyword>
<dbReference type="HAMAP" id="MF_00277">
    <property type="entry name" value="PII_uridylyl_transf"/>
    <property type="match status" value="1"/>
</dbReference>
<dbReference type="SUPFAM" id="SSF109604">
    <property type="entry name" value="HD-domain/PDEase-like"/>
    <property type="match status" value="1"/>
</dbReference>
<evidence type="ECO:0000256" key="1">
    <source>
        <dbReference type="ARBA" id="ARBA00022679"/>
    </source>
</evidence>
<feature type="domain" description="ACT" evidence="7">
    <location>
        <begin position="684"/>
        <end position="753"/>
    </location>
</feature>
<evidence type="ECO:0000256" key="4">
    <source>
        <dbReference type="ARBA" id="ARBA00022801"/>
    </source>
</evidence>
<dbReference type="InterPro" id="IPR006674">
    <property type="entry name" value="HD_domain"/>
</dbReference>
<dbReference type="Pfam" id="PF01966">
    <property type="entry name" value="HD"/>
    <property type="match status" value="1"/>
</dbReference>
<name>A0A6J7XN37_9ZZZZ</name>
<dbReference type="CDD" id="cd04899">
    <property type="entry name" value="ACT_ACR-UUR-like_2"/>
    <property type="match status" value="1"/>
</dbReference>
<protein>
    <submittedName>
        <fullName evidence="9">Unannotated protein</fullName>
    </submittedName>
</protein>
<evidence type="ECO:0000256" key="5">
    <source>
        <dbReference type="ARBA" id="ARBA00022842"/>
    </source>
</evidence>
<feature type="domain" description="HD" evidence="8">
    <location>
        <begin position="398"/>
        <end position="502"/>
    </location>
</feature>
<dbReference type="InterPro" id="IPR043519">
    <property type="entry name" value="NT_sf"/>
</dbReference>
<proteinExistence type="inferred from homology"/>
<dbReference type="SUPFAM" id="SSF81301">
    <property type="entry name" value="Nucleotidyltransferase"/>
    <property type="match status" value="1"/>
</dbReference>
<dbReference type="PANTHER" id="PTHR47320">
    <property type="entry name" value="BIFUNCTIONAL URIDYLYLTRANSFERASE/URIDYLYL-REMOVING ENZYME"/>
    <property type="match status" value="1"/>
</dbReference>
<dbReference type="SMART" id="SM00471">
    <property type="entry name" value="HDc"/>
    <property type="match status" value="1"/>
</dbReference>
<feature type="domain" description="ACT" evidence="7">
    <location>
        <begin position="576"/>
        <end position="653"/>
    </location>
</feature>
<dbReference type="EMBL" id="CAFBSG010000001">
    <property type="protein sequence ID" value="CAB5239112.1"/>
    <property type="molecule type" value="Genomic_DNA"/>
</dbReference>
<keyword evidence="1" id="KW-0808">Transferase</keyword>
<evidence type="ECO:0000259" key="7">
    <source>
        <dbReference type="PROSITE" id="PS51671"/>
    </source>
</evidence>
<evidence type="ECO:0000256" key="6">
    <source>
        <dbReference type="ARBA" id="ARBA00023268"/>
    </source>
</evidence>
<dbReference type="AlphaFoldDB" id="A0A6J7XN37"/>
<keyword evidence="3" id="KW-0677">Repeat</keyword>
<evidence type="ECO:0000313" key="9">
    <source>
        <dbReference type="EMBL" id="CAB5239112.1"/>
    </source>
</evidence>
<evidence type="ECO:0000256" key="2">
    <source>
        <dbReference type="ARBA" id="ARBA00022695"/>
    </source>
</evidence>
<dbReference type="InterPro" id="IPR045865">
    <property type="entry name" value="ACT-like_dom_sf"/>
</dbReference>
<keyword evidence="4" id="KW-0378">Hydrolase</keyword>
<keyword evidence="6" id="KW-0511">Multifunctional enzyme</keyword>
<dbReference type="GO" id="GO:0008773">
    <property type="term" value="F:[protein-PII] uridylyltransferase activity"/>
    <property type="evidence" value="ECO:0007669"/>
    <property type="project" value="InterPro"/>
</dbReference>
<dbReference type="InterPro" id="IPR002934">
    <property type="entry name" value="Polymerase_NTP_transf_dom"/>
</dbReference>
<dbReference type="InterPro" id="IPR003607">
    <property type="entry name" value="HD/PDEase_dom"/>
</dbReference>
<accession>A0A6J7XN37</accession>
<evidence type="ECO:0000256" key="3">
    <source>
        <dbReference type="ARBA" id="ARBA00022737"/>
    </source>
</evidence>
<keyword evidence="5" id="KW-0460">Magnesium</keyword>
<dbReference type="SUPFAM" id="SSF55021">
    <property type="entry name" value="ACT-like"/>
    <property type="match status" value="1"/>
</dbReference>
<evidence type="ECO:0000259" key="8">
    <source>
        <dbReference type="PROSITE" id="PS51831"/>
    </source>
</evidence>
<dbReference type="NCBIfam" id="NF002895">
    <property type="entry name" value="PRK03381.1"/>
    <property type="match status" value="1"/>
</dbReference>
<dbReference type="CDD" id="cd05401">
    <property type="entry name" value="NT_GlnE_GlnD_like"/>
    <property type="match status" value="1"/>
</dbReference>
<dbReference type="PROSITE" id="PS51671">
    <property type="entry name" value="ACT"/>
    <property type="match status" value="2"/>
</dbReference>
<dbReference type="InterPro" id="IPR002912">
    <property type="entry name" value="ACT_dom"/>
</dbReference>
<dbReference type="Gene3D" id="1.10.3090.10">
    <property type="entry name" value="cca-adding enzyme, domain 2"/>
    <property type="match status" value="1"/>
</dbReference>